<sequence>MNSNGRNPARRNRKIGTKGHGSKRRKFFGIPNSDVDPRRFYEKLIAAVELEYVLNSHRFTVVVEPTAPGWKYYLSVHDVVELLKLIPEADRKGLSVIAFRQPKRKERIFSPVWGRMAYWAEFGRHSGTSVVIEAQPLDYSYRLKKDVGPGFAKELDALRRDGHRIETTSRYIEISCPPEAIRATQLFRTLPHEIGHHLDYCQKVEDRYDRDEGELRDLTSLYFARPQREREAFADRYADEVMGVFRRQNIVPFPPLPNRGEEKLNADWFYFDTASI</sequence>
<proteinExistence type="predicted"/>
<protein>
    <submittedName>
        <fullName evidence="2">Uncharacterized protein</fullName>
    </submittedName>
</protein>
<evidence type="ECO:0000313" key="2">
    <source>
        <dbReference type="EMBL" id="EGF90906.1"/>
    </source>
</evidence>
<gene>
    <name evidence="2" type="ORF">ABI_23180</name>
</gene>
<dbReference type="OrthoDB" id="8478507at2"/>
<feature type="region of interest" description="Disordered" evidence="1">
    <location>
        <begin position="1"/>
        <end position="28"/>
    </location>
</feature>
<dbReference type="Proteomes" id="UP000006512">
    <property type="component" value="Unassembled WGS sequence"/>
</dbReference>
<keyword evidence="3" id="KW-1185">Reference proteome</keyword>
<name>F4QNJ8_9CAUL</name>
<organism evidence="2 3">
    <name type="scientific">Asticcacaulis biprosthecium C19</name>
    <dbReference type="NCBI Taxonomy" id="715226"/>
    <lineage>
        <taxon>Bacteria</taxon>
        <taxon>Pseudomonadati</taxon>
        <taxon>Pseudomonadota</taxon>
        <taxon>Alphaproteobacteria</taxon>
        <taxon>Caulobacterales</taxon>
        <taxon>Caulobacteraceae</taxon>
        <taxon>Asticcacaulis</taxon>
    </lineage>
</organism>
<dbReference type="eggNOG" id="ENOG5031G39">
    <property type="taxonomic scope" value="Bacteria"/>
</dbReference>
<evidence type="ECO:0000256" key="1">
    <source>
        <dbReference type="SAM" id="MobiDB-lite"/>
    </source>
</evidence>
<dbReference type="EMBL" id="GL883078">
    <property type="protein sequence ID" value="EGF90906.1"/>
    <property type="molecule type" value="Genomic_DNA"/>
</dbReference>
<reference evidence="3" key="1">
    <citation type="submission" date="2011-03" db="EMBL/GenBank/DDBJ databases">
        <title>Draft genome sequence of Brevundimonas diminuta.</title>
        <authorList>
            <person name="Brown P.J.B."/>
            <person name="Buechlein A."/>
            <person name="Hemmerich C."/>
            <person name="Brun Y.V."/>
        </authorList>
    </citation>
    <scope>NUCLEOTIDE SEQUENCE [LARGE SCALE GENOMIC DNA]</scope>
    <source>
        <strain evidence="3">C19</strain>
    </source>
</reference>
<evidence type="ECO:0000313" key="3">
    <source>
        <dbReference type="Proteomes" id="UP000006512"/>
    </source>
</evidence>
<feature type="compositionally biased region" description="Basic residues" evidence="1">
    <location>
        <begin position="8"/>
        <end position="27"/>
    </location>
</feature>
<dbReference type="RefSeq" id="WP_006273088.1">
    <property type="nucleotide sequence ID" value="NZ_GL883078.1"/>
</dbReference>
<dbReference type="AlphaFoldDB" id="F4QNJ8"/>
<dbReference type="HOGENOM" id="CLU_999737_0_0_5"/>
<accession>F4QNJ8</accession>